<keyword evidence="1" id="KW-0479">Metal-binding</keyword>
<evidence type="ECO:0000313" key="5">
    <source>
        <dbReference type="Proteomes" id="UP000093080"/>
    </source>
</evidence>
<dbReference type="STRING" id="1156395.DBT_1605"/>
<organism evidence="4 5">
    <name type="scientific">Dissulfuribacter thermophilus</name>
    <dbReference type="NCBI Taxonomy" id="1156395"/>
    <lineage>
        <taxon>Bacteria</taxon>
        <taxon>Pseudomonadati</taxon>
        <taxon>Thermodesulfobacteriota</taxon>
        <taxon>Dissulfuribacteria</taxon>
        <taxon>Dissulfuribacterales</taxon>
        <taxon>Dissulfuribacteraceae</taxon>
        <taxon>Dissulfuribacter</taxon>
    </lineage>
</organism>
<dbReference type="GO" id="GO:0016491">
    <property type="term" value="F:oxidoreductase activity"/>
    <property type="evidence" value="ECO:0007669"/>
    <property type="project" value="UniProtKB-KW"/>
</dbReference>
<dbReference type="Pfam" id="PF04166">
    <property type="entry name" value="PdxA"/>
    <property type="match status" value="1"/>
</dbReference>
<dbReference type="NCBIfam" id="TIGR00557">
    <property type="entry name" value="pdxA"/>
    <property type="match status" value="1"/>
</dbReference>
<comment type="caution">
    <text evidence="4">The sequence shown here is derived from an EMBL/GenBank/DDBJ whole genome shotgun (WGS) entry which is preliminary data.</text>
</comment>
<dbReference type="RefSeq" id="WP_067618671.1">
    <property type="nucleotide sequence ID" value="NZ_MAGO01000007.1"/>
</dbReference>
<dbReference type="Proteomes" id="UP000093080">
    <property type="component" value="Unassembled WGS sequence"/>
</dbReference>
<dbReference type="GO" id="GO:0046872">
    <property type="term" value="F:metal ion binding"/>
    <property type="evidence" value="ECO:0007669"/>
    <property type="project" value="UniProtKB-KW"/>
</dbReference>
<evidence type="ECO:0000313" key="4">
    <source>
        <dbReference type="EMBL" id="OCC15119.1"/>
    </source>
</evidence>
<dbReference type="SUPFAM" id="SSF53659">
    <property type="entry name" value="Isocitrate/Isopropylmalate dehydrogenase-like"/>
    <property type="match status" value="1"/>
</dbReference>
<accession>A0A1B9F5A1</accession>
<dbReference type="PATRIC" id="fig|1156395.6.peg.1621"/>
<dbReference type="Gene3D" id="3.40.718.10">
    <property type="entry name" value="Isopropylmalate Dehydrogenase"/>
    <property type="match status" value="1"/>
</dbReference>
<evidence type="ECO:0000256" key="1">
    <source>
        <dbReference type="ARBA" id="ARBA00022723"/>
    </source>
</evidence>
<dbReference type="PANTHER" id="PTHR30004:SF6">
    <property type="entry name" value="D-THREONATE 4-PHOSPHATE DEHYDROGENASE"/>
    <property type="match status" value="1"/>
</dbReference>
<dbReference type="OrthoDB" id="9801783at2"/>
<reference evidence="4 5" key="1">
    <citation type="submission" date="2016-06" db="EMBL/GenBank/DDBJ databases">
        <title>Respiratory ammonification of nitrate coupled to the oxidation of elemental sulfur in deep-sea autotrophic thermophilic bacteria.</title>
        <authorList>
            <person name="Slobodkina G.B."/>
            <person name="Mardanov A.V."/>
            <person name="Ravin N.V."/>
            <person name="Frolova A.A."/>
            <person name="Viryasiv M.B."/>
            <person name="Chernyh N.A."/>
            <person name="Bonch-Osmolovskaya E.A."/>
            <person name="Slobodkin A.I."/>
        </authorList>
    </citation>
    <scope>NUCLEOTIDE SEQUENCE [LARGE SCALE GENOMIC DNA]</scope>
    <source>
        <strain evidence="4 5">S69</strain>
    </source>
</reference>
<keyword evidence="5" id="KW-1185">Reference proteome</keyword>
<dbReference type="PANTHER" id="PTHR30004">
    <property type="entry name" value="4-HYDROXYTHREONINE-4-PHOSPHATE DEHYDROGENASE"/>
    <property type="match status" value="1"/>
</dbReference>
<keyword evidence="2" id="KW-0560">Oxidoreductase</keyword>
<dbReference type="AlphaFoldDB" id="A0A1B9F5A1"/>
<sequence length="327" mass="35471">MIGITMGCPAGIGPEIIIKVFSKNPDWMIQKRVVVYGDPGILKRAMEFVGFDVPLVDLESKDYGIPLIPVTNLDPNEIPVGKATPITGMASYEYVVAATKAALNNQISAVVTCPITKEGLRLCGLPYPGHTEILGELTNTKDYLMMLRGPRLAVVLVTIHCKLREVPKLITEEKVFKTITIVNESLKKDFGVSSPKIAVSGLNPHAGEGGLFGDEDDRIIKPAIEKAREKGIDCSGPYPPDTVFYRALKGEFHACVAQYHDQGLIPLKLVHFEDGVNVTLNLPIVRTSVDHGTAYDIAGSGTANPISLEAAINTAKFIVQCRKSYQS</sequence>
<keyword evidence="3" id="KW-0520">NAD</keyword>
<protein>
    <submittedName>
        <fullName evidence="4">4-hydroxythreonine-4-phosphate dehydrogenase</fullName>
    </submittedName>
</protein>
<dbReference type="GO" id="GO:0051287">
    <property type="term" value="F:NAD binding"/>
    <property type="evidence" value="ECO:0007669"/>
    <property type="project" value="InterPro"/>
</dbReference>
<evidence type="ECO:0000256" key="2">
    <source>
        <dbReference type="ARBA" id="ARBA00023002"/>
    </source>
</evidence>
<dbReference type="EMBL" id="MAGO01000007">
    <property type="protein sequence ID" value="OCC15119.1"/>
    <property type="molecule type" value="Genomic_DNA"/>
</dbReference>
<dbReference type="InterPro" id="IPR005255">
    <property type="entry name" value="PdxA_fam"/>
</dbReference>
<name>A0A1B9F5A1_9BACT</name>
<gene>
    <name evidence="4" type="ORF">DBT_1605</name>
</gene>
<evidence type="ECO:0000256" key="3">
    <source>
        <dbReference type="ARBA" id="ARBA00023027"/>
    </source>
</evidence>
<proteinExistence type="predicted"/>